<protein>
    <recommendedName>
        <fullName evidence="4">CDAN1-interacting nuclease 1</fullName>
    </recommendedName>
</protein>
<evidence type="ECO:0000313" key="2">
    <source>
        <dbReference type="EMBL" id="EED88538.1"/>
    </source>
</evidence>
<gene>
    <name evidence="2" type="ORF">THAPSDRAFT_10062</name>
</gene>
<dbReference type="EMBL" id="CM000650">
    <property type="protein sequence ID" value="EED88538.1"/>
    <property type="molecule type" value="Genomic_DNA"/>
</dbReference>
<dbReference type="KEGG" id="tps:THAPSDRAFT_10062"/>
<keyword evidence="3" id="KW-1185">Reference proteome</keyword>
<evidence type="ECO:0008006" key="4">
    <source>
        <dbReference type="Google" id="ProtNLM"/>
    </source>
</evidence>
<name>B8CD33_THAPS</name>
<organism evidence="2 3">
    <name type="scientific">Thalassiosira pseudonana</name>
    <name type="common">Marine diatom</name>
    <name type="synonym">Cyclotella nana</name>
    <dbReference type="NCBI Taxonomy" id="35128"/>
    <lineage>
        <taxon>Eukaryota</taxon>
        <taxon>Sar</taxon>
        <taxon>Stramenopiles</taxon>
        <taxon>Ochrophyta</taxon>
        <taxon>Bacillariophyta</taxon>
        <taxon>Coscinodiscophyceae</taxon>
        <taxon>Thalassiosirophycidae</taxon>
        <taxon>Thalassiosirales</taxon>
        <taxon>Thalassiosiraceae</taxon>
        <taxon>Thalassiosira</taxon>
    </lineage>
</organism>
<dbReference type="Proteomes" id="UP000001449">
    <property type="component" value="Chromosome 15"/>
</dbReference>
<evidence type="ECO:0000313" key="3">
    <source>
        <dbReference type="Proteomes" id="UP000001449"/>
    </source>
</evidence>
<evidence type="ECO:0000256" key="1">
    <source>
        <dbReference type="SAM" id="MobiDB-lite"/>
    </source>
</evidence>
<accession>B8CD33</accession>
<dbReference type="eggNOG" id="ENOG502SP42">
    <property type="taxonomic scope" value="Eukaryota"/>
</dbReference>
<dbReference type="RefSeq" id="XP_002294183.1">
    <property type="nucleotide sequence ID" value="XM_002294147.1"/>
</dbReference>
<dbReference type="HOGENOM" id="CLU_1424148_0_0_1"/>
<feature type="region of interest" description="Disordered" evidence="1">
    <location>
        <begin position="37"/>
        <end position="64"/>
    </location>
</feature>
<sequence>MTALRLGQPENIRDAADLFEDCVESYLKRHNVQYWSEEEQRKQFEESGDSNDRRRKQPPTPDFMMKDGHCVMLSFTDDVGNDCATSTANQYDNGFINFSQINWIEAKMFYGASTIPEATPNAVGSILPKARDYVSLYGPGAIVFMYGCGEELANQLLAVGVVALDGRGLDLRNVEKHQKKWCADGWGNILF</sequence>
<dbReference type="AlphaFoldDB" id="B8CD33"/>
<dbReference type="GeneID" id="7444291"/>
<reference evidence="2 3" key="2">
    <citation type="journal article" date="2008" name="Nature">
        <title>The Phaeodactylum genome reveals the evolutionary history of diatom genomes.</title>
        <authorList>
            <person name="Bowler C."/>
            <person name="Allen A.E."/>
            <person name="Badger J.H."/>
            <person name="Grimwood J."/>
            <person name="Jabbari K."/>
            <person name="Kuo A."/>
            <person name="Maheswari U."/>
            <person name="Martens C."/>
            <person name="Maumus F."/>
            <person name="Otillar R.P."/>
            <person name="Rayko E."/>
            <person name="Salamov A."/>
            <person name="Vandepoele K."/>
            <person name="Beszteri B."/>
            <person name="Gruber A."/>
            <person name="Heijde M."/>
            <person name="Katinka M."/>
            <person name="Mock T."/>
            <person name="Valentin K."/>
            <person name="Verret F."/>
            <person name="Berges J.A."/>
            <person name="Brownlee C."/>
            <person name="Cadoret J.P."/>
            <person name="Chiovitti A."/>
            <person name="Choi C.J."/>
            <person name="Coesel S."/>
            <person name="De Martino A."/>
            <person name="Detter J.C."/>
            <person name="Durkin C."/>
            <person name="Falciatore A."/>
            <person name="Fournet J."/>
            <person name="Haruta M."/>
            <person name="Huysman M.J."/>
            <person name="Jenkins B.D."/>
            <person name="Jiroutova K."/>
            <person name="Jorgensen R.E."/>
            <person name="Joubert Y."/>
            <person name="Kaplan A."/>
            <person name="Kroger N."/>
            <person name="Kroth P.G."/>
            <person name="La Roche J."/>
            <person name="Lindquist E."/>
            <person name="Lommer M."/>
            <person name="Martin-Jezequel V."/>
            <person name="Lopez P.J."/>
            <person name="Lucas S."/>
            <person name="Mangogna M."/>
            <person name="McGinnis K."/>
            <person name="Medlin L.K."/>
            <person name="Montsant A."/>
            <person name="Oudot-Le Secq M.P."/>
            <person name="Napoli C."/>
            <person name="Obornik M."/>
            <person name="Parker M.S."/>
            <person name="Petit J.L."/>
            <person name="Porcel B.M."/>
            <person name="Poulsen N."/>
            <person name="Robison M."/>
            <person name="Rychlewski L."/>
            <person name="Rynearson T.A."/>
            <person name="Schmutz J."/>
            <person name="Shapiro H."/>
            <person name="Siaut M."/>
            <person name="Stanley M."/>
            <person name="Sussman M.R."/>
            <person name="Taylor A.R."/>
            <person name="Vardi A."/>
            <person name="von Dassow P."/>
            <person name="Vyverman W."/>
            <person name="Willis A."/>
            <person name="Wyrwicz L.S."/>
            <person name="Rokhsar D.S."/>
            <person name="Weissenbach J."/>
            <person name="Armbrust E.V."/>
            <person name="Green B.R."/>
            <person name="Van de Peer Y."/>
            <person name="Grigoriev I.V."/>
        </authorList>
    </citation>
    <scope>NUCLEOTIDE SEQUENCE [LARGE SCALE GENOMIC DNA]</scope>
    <source>
        <strain evidence="2 3">CCMP1335</strain>
    </source>
</reference>
<dbReference type="PaxDb" id="35128-Thaps10062"/>
<dbReference type="InParanoid" id="B8CD33"/>
<proteinExistence type="predicted"/>
<reference evidence="2 3" key="1">
    <citation type="journal article" date="2004" name="Science">
        <title>The genome of the diatom Thalassiosira pseudonana: ecology, evolution, and metabolism.</title>
        <authorList>
            <person name="Armbrust E.V."/>
            <person name="Berges J.A."/>
            <person name="Bowler C."/>
            <person name="Green B.R."/>
            <person name="Martinez D."/>
            <person name="Putnam N.H."/>
            <person name="Zhou S."/>
            <person name="Allen A.E."/>
            <person name="Apt K.E."/>
            <person name="Bechner M."/>
            <person name="Brzezinski M.A."/>
            <person name="Chaal B.K."/>
            <person name="Chiovitti A."/>
            <person name="Davis A.K."/>
            <person name="Demarest M.S."/>
            <person name="Detter J.C."/>
            <person name="Glavina T."/>
            <person name="Goodstein D."/>
            <person name="Hadi M.Z."/>
            <person name="Hellsten U."/>
            <person name="Hildebrand M."/>
            <person name="Jenkins B.D."/>
            <person name="Jurka J."/>
            <person name="Kapitonov V.V."/>
            <person name="Kroger N."/>
            <person name="Lau W.W."/>
            <person name="Lane T.W."/>
            <person name="Larimer F.W."/>
            <person name="Lippmeier J.C."/>
            <person name="Lucas S."/>
            <person name="Medina M."/>
            <person name="Montsant A."/>
            <person name="Obornik M."/>
            <person name="Parker M.S."/>
            <person name="Palenik B."/>
            <person name="Pazour G.J."/>
            <person name="Richardson P.M."/>
            <person name="Rynearson T.A."/>
            <person name="Saito M.A."/>
            <person name="Schwartz D.C."/>
            <person name="Thamatrakoln K."/>
            <person name="Valentin K."/>
            <person name="Vardi A."/>
            <person name="Wilkerson F.P."/>
            <person name="Rokhsar D.S."/>
        </authorList>
    </citation>
    <scope>NUCLEOTIDE SEQUENCE [LARGE SCALE GENOMIC DNA]</scope>
    <source>
        <strain evidence="2 3">CCMP1335</strain>
    </source>
</reference>